<dbReference type="PRINTS" id="PR00069">
    <property type="entry name" value="ALDKETRDTASE"/>
</dbReference>
<dbReference type="OrthoDB" id="416253at2759"/>
<dbReference type="GO" id="GO:0044550">
    <property type="term" value="P:secondary metabolite biosynthetic process"/>
    <property type="evidence" value="ECO:0007669"/>
    <property type="project" value="UniProtKB-ARBA"/>
</dbReference>
<protein>
    <recommendedName>
        <fullName evidence="2">NADP-dependent oxidoreductase domain-containing protein</fullName>
    </recommendedName>
</protein>
<dbReference type="PROSITE" id="PS00798">
    <property type="entry name" value="ALDOKETO_REDUCTASE_1"/>
    <property type="match status" value="1"/>
</dbReference>
<dbReference type="PROSITE" id="PS00062">
    <property type="entry name" value="ALDOKETO_REDUCTASE_2"/>
    <property type="match status" value="1"/>
</dbReference>
<dbReference type="InterPro" id="IPR036812">
    <property type="entry name" value="NAD(P)_OxRdtase_dom_sf"/>
</dbReference>
<comment type="caution">
    <text evidence="3">The sequence shown here is derived from an EMBL/GenBank/DDBJ whole genome shotgun (WGS) entry which is preliminary data.</text>
</comment>
<dbReference type="AlphaFoldDB" id="A0A834Y7Z6"/>
<accession>A0A834Y7Z6</accession>
<dbReference type="Pfam" id="PF00248">
    <property type="entry name" value="Aldo_ket_red"/>
    <property type="match status" value="1"/>
</dbReference>
<sequence>MGRILEVPLGSGGQAIPLLGMGTMAHPFFTSEDTKSSILHVIELRYRQFDMAALYRLEQPLSEAIRLGPIRSRDELFLTSKLQCTDAHHDLVLPTLQKTLHHSPTGNGHSSVPFVASEATKLSILHAIELGYRHFDTAAVYQSEKPLGEAIRLGSIKSRYELFITSKLWCTDAHHHLVLPALRQTLQNLQLEYLDLYLIHFPVSSKPGEYVFPFRTEELLPLDIKSVWEAMEECQKLGLTKSIGVSNFSCKKLEKLLAVAKIPPAVNQVEMNPLWQQKKLIEFCKEKGIHITAYSPLGAKGTPWGTNKVMECEVLKEIGDARGKTVAQVCLRWVYEQGVSVLVKSFNKERIKQNLEIFDWTLSQEDLQKIELIPQHRGNPALGVISNEGPYQSLEDLWDGEI</sequence>
<evidence type="ECO:0000259" key="2">
    <source>
        <dbReference type="Pfam" id="PF00248"/>
    </source>
</evidence>
<dbReference type="CDD" id="cd19124">
    <property type="entry name" value="AKR_AKR4A_4B"/>
    <property type="match status" value="1"/>
</dbReference>
<feature type="domain" description="NADP-dependent oxidoreductase" evidence="2">
    <location>
        <begin position="115"/>
        <end position="371"/>
    </location>
</feature>
<dbReference type="Gene3D" id="3.20.20.100">
    <property type="entry name" value="NADP-dependent oxidoreductase domain"/>
    <property type="match status" value="2"/>
</dbReference>
<name>A0A834Y7Z6_TETSI</name>
<proteinExistence type="predicted"/>
<evidence type="ECO:0000313" key="4">
    <source>
        <dbReference type="Proteomes" id="UP000655225"/>
    </source>
</evidence>
<dbReference type="FunFam" id="3.20.20.100:FF:000014">
    <property type="entry name" value="NAD(P)-linked oxidoreductase superfamily protein"/>
    <property type="match status" value="1"/>
</dbReference>
<dbReference type="InterPro" id="IPR023210">
    <property type="entry name" value="NADP_OxRdtase_dom"/>
</dbReference>
<dbReference type="PANTHER" id="PTHR11732">
    <property type="entry name" value="ALDO/KETO REDUCTASE"/>
    <property type="match status" value="1"/>
</dbReference>
<keyword evidence="4" id="KW-1185">Reference proteome</keyword>
<dbReference type="InterPro" id="IPR044497">
    <property type="entry name" value="AKR4A/B"/>
</dbReference>
<dbReference type="GO" id="GO:0016616">
    <property type="term" value="F:oxidoreductase activity, acting on the CH-OH group of donors, NAD or NADP as acceptor"/>
    <property type="evidence" value="ECO:0007669"/>
    <property type="project" value="InterPro"/>
</dbReference>
<dbReference type="SUPFAM" id="SSF51430">
    <property type="entry name" value="NAD(P)-linked oxidoreductase"/>
    <property type="match status" value="2"/>
</dbReference>
<dbReference type="Proteomes" id="UP000655225">
    <property type="component" value="Unassembled WGS sequence"/>
</dbReference>
<evidence type="ECO:0000256" key="1">
    <source>
        <dbReference type="ARBA" id="ARBA00023002"/>
    </source>
</evidence>
<dbReference type="PROSITE" id="PS00063">
    <property type="entry name" value="ALDOKETO_REDUCTASE_3"/>
    <property type="match status" value="1"/>
</dbReference>
<gene>
    <name evidence="3" type="ORF">HHK36_033151</name>
</gene>
<dbReference type="InterPro" id="IPR018170">
    <property type="entry name" value="Aldo/ket_reductase_CS"/>
</dbReference>
<dbReference type="OMA" id="RCIPDIN"/>
<keyword evidence="1" id="KW-0560">Oxidoreductase</keyword>
<dbReference type="EMBL" id="JABCRI010001178">
    <property type="protein sequence ID" value="KAF8364867.1"/>
    <property type="molecule type" value="Genomic_DNA"/>
</dbReference>
<evidence type="ECO:0000313" key="3">
    <source>
        <dbReference type="EMBL" id="KAF8364867.1"/>
    </source>
</evidence>
<organism evidence="3 4">
    <name type="scientific">Tetracentron sinense</name>
    <name type="common">Spur-leaf</name>
    <dbReference type="NCBI Taxonomy" id="13715"/>
    <lineage>
        <taxon>Eukaryota</taxon>
        <taxon>Viridiplantae</taxon>
        <taxon>Streptophyta</taxon>
        <taxon>Embryophyta</taxon>
        <taxon>Tracheophyta</taxon>
        <taxon>Spermatophyta</taxon>
        <taxon>Magnoliopsida</taxon>
        <taxon>Trochodendrales</taxon>
        <taxon>Trochodendraceae</taxon>
        <taxon>Tetracentron</taxon>
    </lineage>
</organism>
<reference evidence="3 4" key="1">
    <citation type="submission" date="2020-04" db="EMBL/GenBank/DDBJ databases">
        <title>Plant Genome Project.</title>
        <authorList>
            <person name="Zhang R.-G."/>
        </authorList>
    </citation>
    <scope>NUCLEOTIDE SEQUENCE [LARGE SCALE GENOMIC DNA]</scope>
    <source>
        <strain evidence="3">YNK0</strain>
        <tissue evidence="3">Leaf</tissue>
    </source>
</reference>
<dbReference type="InterPro" id="IPR020471">
    <property type="entry name" value="AKR"/>
</dbReference>